<dbReference type="GO" id="GO:0008270">
    <property type="term" value="F:zinc ion binding"/>
    <property type="evidence" value="ECO:0007669"/>
    <property type="project" value="UniProtKB-KW"/>
</dbReference>
<dbReference type="PROSITE" id="PS50158">
    <property type="entry name" value="ZF_CCHC"/>
    <property type="match status" value="1"/>
</dbReference>
<keyword evidence="1" id="KW-0862">Zinc</keyword>
<dbReference type="EMBL" id="CAKOGL010000023">
    <property type="protein sequence ID" value="CAH2100878.1"/>
    <property type="molecule type" value="Genomic_DNA"/>
</dbReference>
<reference evidence="4" key="1">
    <citation type="submission" date="2022-03" db="EMBL/GenBank/DDBJ databases">
        <authorList>
            <person name="Tunstrom K."/>
        </authorList>
    </citation>
    <scope>NUCLEOTIDE SEQUENCE</scope>
</reference>
<dbReference type="Gene3D" id="4.10.60.10">
    <property type="entry name" value="Zinc finger, CCHC-type"/>
    <property type="match status" value="1"/>
</dbReference>
<evidence type="ECO:0000259" key="3">
    <source>
        <dbReference type="PROSITE" id="PS50158"/>
    </source>
</evidence>
<proteinExistence type="predicted"/>
<keyword evidence="1" id="KW-0863">Zinc-finger</keyword>
<feature type="domain" description="CCHC-type" evidence="3">
    <location>
        <begin position="68"/>
        <end position="82"/>
    </location>
</feature>
<keyword evidence="1" id="KW-0479">Metal-binding</keyword>
<evidence type="ECO:0000256" key="2">
    <source>
        <dbReference type="SAM" id="MobiDB-lite"/>
    </source>
</evidence>
<organism evidence="4 5">
    <name type="scientific">Euphydryas editha</name>
    <name type="common">Edith's checkerspot</name>
    <dbReference type="NCBI Taxonomy" id="104508"/>
    <lineage>
        <taxon>Eukaryota</taxon>
        <taxon>Metazoa</taxon>
        <taxon>Ecdysozoa</taxon>
        <taxon>Arthropoda</taxon>
        <taxon>Hexapoda</taxon>
        <taxon>Insecta</taxon>
        <taxon>Pterygota</taxon>
        <taxon>Neoptera</taxon>
        <taxon>Endopterygota</taxon>
        <taxon>Lepidoptera</taxon>
        <taxon>Glossata</taxon>
        <taxon>Ditrysia</taxon>
        <taxon>Papilionoidea</taxon>
        <taxon>Nymphalidae</taxon>
        <taxon>Nymphalinae</taxon>
        <taxon>Euphydryas</taxon>
    </lineage>
</organism>
<evidence type="ECO:0000313" key="5">
    <source>
        <dbReference type="Proteomes" id="UP001153954"/>
    </source>
</evidence>
<dbReference type="InterPro" id="IPR036875">
    <property type="entry name" value="Znf_CCHC_sf"/>
</dbReference>
<dbReference type="Pfam" id="PF00098">
    <property type="entry name" value="zf-CCHC"/>
    <property type="match status" value="1"/>
</dbReference>
<accession>A0AAU9US95</accession>
<feature type="region of interest" description="Disordered" evidence="2">
    <location>
        <begin position="41"/>
        <end position="62"/>
    </location>
</feature>
<protein>
    <recommendedName>
        <fullName evidence="3">CCHC-type domain-containing protein</fullName>
    </recommendedName>
</protein>
<comment type="caution">
    <text evidence="4">The sequence shown here is derived from an EMBL/GenBank/DDBJ whole genome shotgun (WGS) entry which is preliminary data.</text>
</comment>
<dbReference type="GO" id="GO:0003676">
    <property type="term" value="F:nucleic acid binding"/>
    <property type="evidence" value="ECO:0007669"/>
    <property type="project" value="InterPro"/>
</dbReference>
<name>A0AAU9US95_EUPED</name>
<dbReference type="Proteomes" id="UP001153954">
    <property type="component" value="Unassembled WGS sequence"/>
</dbReference>
<dbReference type="AlphaFoldDB" id="A0AAU9US95"/>
<dbReference type="SMART" id="SM00343">
    <property type="entry name" value="ZnF_C2HC"/>
    <property type="match status" value="1"/>
</dbReference>
<dbReference type="InterPro" id="IPR001878">
    <property type="entry name" value="Znf_CCHC"/>
</dbReference>
<keyword evidence="5" id="KW-1185">Reference proteome</keyword>
<gene>
    <name evidence="4" type="ORF">EEDITHA_LOCUS15690</name>
</gene>
<evidence type="ECO:0000313" key="4">
    <source>
        <dbReference type="EMBL" id="CAH2100878.1"/>
    </source>
</evidence>
<dbReference type="SUPFAM" id="SSF57756">
    <property type="entry name" value="Retrovirus zinc finger-like domains"/>
    <property type="match status" value="1"/>
</dbReference>
<evidence type="ECO:0000256" key="1">
    <source>
        <dbReference type="PROSITE-ProRule" id="PRU00047"/>
    </source>
</evidence>
<sequence>MTNYLTQLVETGQKLSETGFQISDNDNKDGDANAALESFRKNKVGSTGHGVSEDNRNSQTSNSKKVLRCYRCKQTGHYRSQCTVNKDSSNTRSSDRKQTNAFNAVFLNGIFSKNDWLGHVNSMYLNKMPDAVSGMELENKSDISKLSCIVCCEGKQSRLSFSHVGSRSSELLEIVHSDVCGQWKMLQLVGPETIFMQLPECFPIVNCNQVLRFKKAIYGLKQASLARYDRVCSIQLYI</sequence>